<dbReference type="PROSITE" id="PS50110">
    <property type="entry name" value="RESPONSE_REGULATORY"/>
    <property type="match status" value="1"/>
</dbReference>
<evidence type="ECO:0000259" key="4">
    <source>
        <dbReference type="PROSITE" id="PS50110"/>
    </source>
</evidence>
<accession>A0A1G9HH32</accession>
<proteinExistence type="predicted"/>
<dbReference type="CDD" id="cd17546">
    <property type="entry name" value="REC_hyHK_CKI1_RcsC-like"/>
    <property type="match status" value="1"/>
</dbReference>
<dbReference type="EMBL" id="FNGS01000001">
    <property type="protein sequence ID" value="SDL12290.1"/>
    <property type="molecule type" value="Genomic_DNA"/>
</dbReference>
<protein>
    <submittedName>
        <fullName evidence="5">Response regulator receiver domain-containing protein</fullName>
    </submittedName>
</protein>
<dbReference type="PANTHER" id="PTHR45339:SF1">
    <property type="entry name" value="HYBRID SIGNAL TRANSDUCTION HISTIDINE KINASE J"/>
    <property type="match status" value="1"/>
</dbReference>
<reference evidence="5 6" key="1">
    <citation type="submission" date="2016-10" db="EMBL/GenBank/DDBJ databases">
        <authorList>
            <person name="de Groot N.N."/>
        </authorList>
    </citation>
    <scope>NUCLEOTIDE SEQUENCE [LARGE SCALE GENOMIC DNA]</scope>
    <source>
        <strain evidence="5 6">DSM 21668</strain>
    </source>
</reference>
<dbReference type="Proteomes" id="UP000198901">
    <property type="component" value="Unassembled WGS sequence"/>
</dbReference>
<evidence type="ECO:0000313" key="6">
    <source>
        <dbReference type="Proteomes" id="UP000198901"/>
    </source>
</evidence>
<sequence length="123" mass="13402">MGMPKRLLLVDDDAKNIFALTAVLKARSFQVRSCPGAREAIALLEAGEEVDALLIDMMMPEMDGYEAIPLIRSLPGRADLYILAVTAQAMLGDRELCLRAGADEYISKPIDIDRLLTLLNGAP</sequence>
<dbReference type="Pfam" id="PF00072">
    <property type="entry name" value="Response_reg"/>
    <property type="match status" value="1"/>
</dbReference>
<keyword evidence="2" id="KW-0902">Two-component regulatory system</keyword>
<gene>
    <name evidence="5" type="ORF">SAMN04488090_0058</name>
</gene>
<dbReference type="AlphaFoldDB" id="A0A1G9HH32"/>
<dbReference type="PANTHER" id="PTHR45339">
    <property type="entry name" value="HYBRID SIGNAL TRANSDUCTION HISTIDINE KINASE J"/>
    <property type="match status" value="1"/>
</dbReference>
<evidence type="ECO:0000313" key="5">
    <source>
        <dbReference type="EMBL" id="SDL12290.1"/>
    </source>
</evidence>
<keyword evidence="1 3" id="KW-0597">Phosphoprotein</keyword>
<evidence type="ECO:0000256" key="2">
    <source>
        <dbReference type="ARBA" id="ARBA00023012"/>
    </source>
</evidence>
<feature type="modified residue" description="4-aspartylphosphate" evidence="3">
    <location>
        <position position="56"/>
    </location>
</feature>
<dbReference type="InterPro" id="IPR011006">
    <property type="entry name" value="CheY-like_superfamily"/>
</dbReference>
<evidence type="ECO:0000256" key="1">
    <source>
        <dbReference type="ARBA" id="ARBA00022553"/>
    </source>
</evidence>
<evidence type="ECO:0000256" key="3">
    <source>
        <dbReference type="PROSITE-ProRule" id="PRU00169"/>
    </source>
</evidence>
<dbReference type="SUPFAM" id="SSF52172">
    <property type="entry name" value="CheY-like"/>
    <property type="match status" value="1"/>
</dbReference>
<dbReference type="InterPro" id="IPR001789">
    <property type="entry name" value="Sig_transdc_resp-reg_receiver"/>
</dbReference>
<dbReference type="SMART" id="SM00448">
    <property type="entry name" value="REC"/>
    <property type="match status" value="1"/>
</dbReference>
<organism evidence="5 6">
    <name type="scientific">Siphonobacter aquaeclarae</name>
    <dbReference type="NCBI Taxonomy" id="563176"/>
    <lineage>
        <taxon>Bacteria</taxon>
        <taxon>Pseudomonadati</taxon>
        <taxon>Bacteroidota</taxon>
        <taxon>Cytophagia</taxon>
        <taxon>Cytophagales</taxon>
        <taxon>Cytophagaceae</taxon>
        <taxon>Siphonobacter</taxon>
    </lineage>
</organism>
<feature type="domain" description="Response regulatory" evidence="4">
    <location>
        <begin position="6"/>
        <end position="123"/>
    </location>
</feature>
<name>A0A1G9HH32_9BACT</name>
<keyword evidence="6" id="KW-1185">Reference proteome</keyword>
<dbReference type="STRING" id="563176.SAMN04488090_0058"/>
<dbReference type="GO" id="GO:0000160">
    <property type="term" value="P:phosphorelay signal transduction system"/>
    <property type="evidence" value="ECO:0007669"/>
    <property type="project" value="UniProtKB-KW"/>
</dbReference>
<dbReference type="Gene3D" id="3.40.50.2300">
    <property type="match status" value="1"/>
</dbReference>